<gene>
    <name evidence="1" type="ORF">Tco_1082319</name>
</gene>
<reference evidence="1" key="1">
    <citation type="journal article" date="2022" name="Int. J. Mol. Sci.">
        <title>Draft Genome of Tanacetum Coccineum: Genomic Comparison of Closely Related Tanacetum-Family Plants.</title>
        <authorList>
            <person name="Yamashiro T."/>
            <person name="Shiraishi A."/>
            <person name="Nakayama K."/>
            <person name="Satake H."/>
        </authorList>
    </citation>
    <scope>NUCLEOTIDE SEQUENCE</scope>
</reference>
<organism evidence="1 2">
    <name type="scientific">Tanacetum coccineum</name>
    <dbReference type="NCBI Taxonomy" id="301880"/>
    <lineage>
        <taxon>Eukaryota</taxon>
        <taxon>Viridiplantae</taxon>
        <taxon>Streptophyta</taxon>
        <taxon>Embryophyta</taxon>
        <taxon>Tracheophyta</taxon>
        <taxon>Spermatophyta</taxon>
        <taxon>Magnoliopsida</taxon>
        <taxon>eudicotyledons</taxon>
        <taxon>Gunneridae</taxon>
        <taxon>Pentapetalae</taxon>
        <taxon>asterids</taxon>
        <taxon>campanulids</taxon>
        <taxon>Asterales</taxon>
        <taxon>Asteraceae</taxon>
        <taxon>Asteroideae</taxon>
        <taxon>Anthemideae</taxon>
        <taxon>Anthemidinae</taxon>
        <taxon>Tanacetum</taxon>
    </lineage>
</organism>
<sequence length="510" mass="57241">MEEYTFITAMGIGQRCDHNMAHVDTNVNYYAVIFVWKRGCMECGENSALRFFGLSFVCARETSLGTGATSLQVGFVEYVSVELIVYGSWRIVECGALTGSGGSGLERDLWREYELLMSTFNEEMRGDSSGDARDSDGVERMRTDSYGCGCVLGFWLLVEDGYGGYGDEWLMVEWRIVIGEGIVIGNLGGCVLLKVCTIEIYTMLSTETMLRATGVQIPEDDLDNLHSLREVDGILVFVDPQDLLGFLEYTNLTTGLCDSESRTIGFLEGTSLVVVILVKGHAFPTIVKVRPVEKEQEPETITKVVEIASSKSTPFVPPPETPPLSTPKSKIYGDVSDHFIYLIDIVDSLCDKFPIKNNYLSDNPTPSSDFVVESLSPLPIPYEDNDSLVEETDILLSHLDDSPPEYETFSFDIEEKSSGSTTTHSNYSLPDYEAFYFDDKYIKEKSRRSTTTHSDYSLLEYDLFIFDLSIDPLPSADRSDLYHEEFADRLAHIISPPEYDHFYFDLEIIP</sequence>
<keyword evidence="2" id="KW-1185">Reference proteome</keyword>
<protein>
    <submittedName>
        <fullName evidence="1">Uncharacterized protein</fullName>
    </submittedName>
</protein>
<evidence type="ECO:0000313" key="1">
    <source>
        <dbReference type="EMBL" id="GJT93474.1"/>
    </source>
</evidence>
<reference evidence="1" key="2">
    <citation type="submission" date="2022-01" db="EMBL/GenBank/DDBJ databases">
        <authorList>
            <person name="Yamashiro T."/>
            <person name="Shiraishi A."/>
            <person name="Satake H."/>
            <person name="Nakayama K."/>
        </authorList>
    </citation>
    <scope>NUCLEOTIDE SEQUENCE</scope>
</reference>
<dbReference type="Proteomes" id="UP001151760">
    <property type="component" value="Unassembled WGS sequence"/>
</dbReference>
<comment type="caution">
    <text evidence="1">The sequence shown here is derived from an EMBL/GenBank/DDBJ whole genome shotgun (WGS) entry which is preliminary data.</text>
</comment>
<dbReference type="EMBL" id="BQNB010020206">
    <property type="protein sequence ID" value="GJT93474.1"/>
    <property type="molecule type" value="Genomic_DNA"/>
</dbReference>
<evidence type="ECO:0000313" key="2">
    <source>
        <dbReference type="Proteomes" id="UP001151760"/>
    </source>
</evidence>
<proteinExistence type="predicted"/>
<name>A0ABQ5I047_9ASTR</name>
<accession>A0ABQ5I047</accession>